<dbReference type="CDD" id="cd05013">
    <property type="entry name" value="SIS_RpiR"/>
    <property type="match status" value="1"/>
</dbReference>
<dbReference type="InterPro" id="IPR046348">
    <property type="entry name" value="SIS_dom_sf"/>
</dbReference>
<dbReference type="Gene3D" id="1.10.10.10">
    <property type="entry name" value="Winged helix-like DNA-binding domain superfamily/Winged helix DNA-binding domain"/>
    <property type="match status" value="1"/>
</dbReference>
<evidence type="ECO:0000259" key="1">
    <source>
        <dbReference type="PROSITE" id="PS51071"/>
    </source>
</evidence>
<dbReference type="PROSITE" id="PS51071">
    <property type="entry name" value="HTH_RPIR"/>
    <property type="match status" value="1"/>
</dbReference>
<keyword evidence="3" id="KW-1185">Reference proteome</keyword>
<dbReference type="Pfam" id="PF01418">
    <property type="entry name" value="HTH_6"/>
    <property type="match status" value="1"/>
</dbReference>
<dbReference type="SUPFAM" id="SSF53697">
    <property type="entry name" value="SIS domain"/>
    <property type="match status" value="1"/>
</dbReference>
<protein>
    <submittedName>
        <fullName evidence="2">MurR/RpiR family transcriptional regulator</fullName>
    </submittedName>
</protein>
<feature type="domain" description="HTH rpiR-type" evidence="1">
    <location>
        <begin position="1"/>
        <end position="78"/>
    </location>
</feature>
<dbReference type="InterPro" id="IPR047640">
    <property type="entry name" value="RpiR-like"/>
</dbReference>
<sequence length="256" mass="29285">MKTLDLIRQNMPSFTKKEALIAEYILNQDPVFVIQCTGEMIARNAKSSKSAFIRMCQKLGYEGFSEFKFALSREMVSNTNDENNEDEPQDSMKAITNFYARQLININQMISMNEVKALGKKIVHSRKVKIIGYNRTGLSAMQLRMRLSKIGVDCEAITDPVVMRDVGEILGSEDLCIIFSIKGLTDPYLDIVKNLHQKKCFFTLVTMTPKNQLVPYADQLFTLPYASRAHRDTFLDDQVIFFVFIEILLNEIAKIL</sequence>
<organism evidence="2 3">
    <name type="scientific">Amedibacillus hominis</name>
    <dbReference type="NCBI Taxonomy" id="2897776"/>
    <lineage>
        <taxon>Bacteria</taxon>
        <taxon>Bacillati</taxon>
        <taxon>Bacillota</taxon>
        <taxon>Erysipelotrichia</taxon>
        <taxon>Erysipelotrichales</taxon>
        <taxon>Erysipelotrichaceae</taxon>
        <taxon>Amedibacillus</taxon>
    </lineage>
</organism>
<dbReference type="Proteomes" id="UP001202402">
    <property type="component" value="Unassembled WGS sequence"/>
</dbReference>
<evidence type="ECO:0000313" key="3">
    <source>
        <dbReference type="Proteomes" id="UP001202402"/>
    </source>
</evidence>
<comment type="caution">
    <text evidence="2">The sequence shown here is derived from an EMBL/GenBank/DDBJ whole genome shotgun (WGS) entry which is preliminary data.</text>
</comment>
<dbReference type="EMBL" id="JAKVPQ010000011">
    <property type="protein sequence ID" value="MCH4286209.1"/>
    <property type="molecule type" value="Genomic_DNA"/>
</dbReference>
<evidence type="ECO:0000313" key="2">
    <source>
        <dbReference type="EMBL" id="MCH4286209.1"/>
    </source>
</evidence>
<dbReference type="InterPro" id="IPR000281">
    <property type="entry name" value="HTH_RpiR"/>
</dbReference>
<dbReference type="RefSeq" id="WP_117453211.1">
    <property type="nucleotide sequence ID" value="NZ_JAKVPQ010000011.1"/>
</dbReference>
<dbReference type="InterPro" id="IPR036388">
    <property type="entry name" value="WH-like_DNA-bd_sf"/>
</dbReference>
<dbReference type="SUPFAM" id="SSF46689">
    <property type="entry name" value="Homeodomain-like"/>
    <property type="match status" value="1"/>
</dbReference>
<dbReference type="InterPro" id="IPR009057">
    <property type="entry name" value="Homeodomain-like_sf"/>
</dbReference>
<name>A0ABS9R9C3_9FIRM</name>
<accession>A0ABS9R9C3</accession>
<dbReference type="InterPro" id="IPR035472">
    <property type="entry name" value="RpiR-like_SIS"/>
</dbReference>
<dbReference type="PANTHER" id="PTHR30514:SF1">
    <property type="entry name" value="HTH-TYPE TRANSCRIPTIONAL REGULATOR HEXR-RELATED"/>
    <property type="match status" value="1"/>
</dbReference>
<dbReference type="Gene3D" id="3.40.50.10490">
    <property type="entry name" value="Glucose-6-phosphate isomerase like protein, domain 1"/>
    <property type="match status" value="1"/>
</dbReference>
<proteinExistence type="predicted"/>
<reference evidence="2 3" key="1">
    <citation type="submission" date="2022-02" db="EMBL/GenBank/DDBJ databases">
        <title>Genome of Erysipelotrichaceae sp. nov. NSJ-176 isolated from human feces.</title>
        <authorList>
            <person name="Abdugheni R."/>
        </authorList>
    </citation>
    <scope>NUCLEOTIDE SEQUENCE [LARGE SCALE GENOMIC DNA]</scope>
    <source>
        <strain evidence="2 3">NSJ-176</strain>
    </source>
</reference>
<gene>
    <name evidence="2" type="ORF">LQE99_13870</name>
</gene>
<dbReference type="PANTHER" id="PTHR30514">
    <property type="entry name" value="GLUCOKINASE"/>
    <property type="match status" value="1"/>
</dbReference>